<dbReference type="InterPro" id="IPR036390">
    <property type="entry name" value="WH_DNA-bd_sf"/>
</dbReference>
<keyword evidence="3" id="KW-0238">DNA-binding</keyword>
<dbReference type="OrthoDB" id="60033at2759"/>
<gene>
    <name evidence="13" type="ORF">HG537_0A04910</name>
</gene>
<evidence type="ECO:0000256" key="6">
    <source>
        <dbReference type="ARBA" id="ARBA00059868"/>
    </source>
</evidence>
<proteinExistence type="inferred from homology"/>
<dbReference type="PROSITE" id="PS00434">
    <property type="entry name" value="HSF_DOMAIN"/>
    <property type="match status" value="1"/>
</dbReference>
<comment type="function">
    <text evidence="6">DNA-binding transcription factor that specifically binds heat shock promoter elements (HSE) and activates transcription.</text>
</comment>
<evidence type="ECO:0000256" key="10">
    <source>
        <dbReference type="RuleBase" id="RU004020"/>
    </source>
</evidence>
<protein>
    <recommendedName>
        <fullName evidence="8">Heat shock transcription factor</fullName>
    </recommendedName>
    <alternativeName>
        <fullName evidence="9">Heat shock factor protein</fullName>
    </alternativeName>
</protein>
<dbReference type="SMART" id="SM00415">
    <property type="entry name" value="HSF"/>
    <property type="match status" value="1"/>
</dbReference>
<dbReference type="Proteomes" id="UP000510647">
    <property type="component" value="Chromosome 1"/>
</dbReference>
<comment type="subcellular location">
    <subcellularLocation>
        <location evidence="1">Nucleus</location>
    </subcellularLocation>
</comment>
<dbReference type="PANTHER" id="PTHR10015">
    <property type="entry name" value="HEAT SHOCK TRANSCRIPTION FACTOR"/>
    <property type="match status" value="1"/>
</dbReference>
<evidence type="ECO:0000256" key="8">
    <source>
        <dbReference type="ARBA" id="ARBA00068818"/>
    </source>
</evidence>
<keyword evidence="5" id="KW-0539">Nucleus</keyword>
<dbReference type="FunFam" id="1.10.10.10:FF:000027">
    <property type="entry name" value="Heat shock transcription factor 1"/>
    <property type="match status" value="1"/>
</dbReference>
<evidence type="ECO:0000259" key="12">
    <source>
        <dbReference type="PROSITE" id="PS00434"/>
    </source>
</evidence>
<evidence type="ECO:0000256" key="2">
    <source>
        <dbReference type="ARBA" id="ARBA00023015"/>
    </source>
</evidence>
<organism evidence="13 14">
    <name type="scientific">Torulaspora globosa</name>
    <dbReference type="NCBI Taxonomy" id="48254"/>
    <lineage>
        <taxon>Eukaryota</taxon>
        <taxon>Fungi</taxon>
        <taxon>Dikarya</taxon>
        <taxon>Ascomycota</taxon>
        <taxon>Saccharomycotina</taxon>
        <taxon>Saccharomycetes</taxon>
        <taxon>Saccharomycetales</taxon>
        <taxon>Saccharomycetaceae</taxon>
        <taxon>Torulaspora</taxon>
    </lineage>
</organism>
<feature type="compositionally biased region" description="Polar residues" evidence="11">
    <location>
        <begin position="491"/>
        <end position="527"/>
    </location>
</feature>
<dbReference type="InterPro" id="IPR000232">
    <property type="entry name" value="HSF_DNA-bd"/>
</dbReference>
<dbReference type="Gene3D" id="1.10.10.10">
    <property type="entry name" value="Winged helix-like DNA-binding domain superfamily/Winged helix DNA-binding domain"/>
    <property type="match status" value="1"/>
</dbReference>
<dbReference type="PRINTS" id="PR00056">
    <property type="entry name" value="HSFDOMAIN"/>
</dbReference>
<feature type="compositionally biased region" description="Pro residues" evidence="11">
    <location>
        <begin position="192"/>
        <end position="203"/>
    </location>
</feature>
<dbReference type="GO" id="GO:0003700">
    <property type="term" value="F:DNA-binding transcription factor activity"/>
    <property type="evidence" value="ECO:0007669"/>
    <property type="project" value="InterPro"/>
</dbReference>
<reference evidence="13 14" key="1">
    <citation type="submission" date="2020-06" db="EMBL/GenBank/DDBJ databases">
        <title>The yeast mating-type switching endonuclease HO is a domesticated member of an unorthodox homing genetic element family.</title>
        <authorList>
            <person name="Coughlan A.Y."/>
            <person name="Lombardi L."/>
            <person name="Braun-Galleani S."/>
            <person name="Martos A.R."/>
            <person name="Galeote V."/>
            <person name="Bigey F."/>
            <person name="Dequin S."/>
            <person name="Byrne K.P."/>
            <person name="Wolfe K.H."/>
        </authorList>
    </citation>
    <scope>NUCLEOTIDE SEQUENCE [LARGE SCALE GENOMIC DNA]</scope>
    <source>
        <strain evidence="13 14">CBS2947</strain>
    </source>
</reference>
<evidence type="ECO:0000256" key="4">
    <source>
        <dbReference type="ARBA" id="ARBA00023163"/>
    </source>
</evidence>
<dbReference type="SUPFAM" id="SSF46785">
    <property type="entry name" value="Winged helix' DNA-binding domain"/>
    <property type="match status" value="1"/>
</dbReference>
<feature type="region of interest" description="Disordered" evidence="11">
    <location>
        <begin position="608"/>
        <end position="719"/>
    </location>
</feature>
<evidence type="ECO:0000256" key="1">
    <source>
        <dbReference type="ARBA" id="ARBA00004123"/>
    </source>
</evidence>
<dbReference type="GO" id="GO:0043565">
    <property type="term" value="F:sequence-specific DNA binding"/>
    <property type="evidence" value="ECO:0007669"/>
    <property type="project" value="InterPro"/>
</dbReference>
<feature type="region of interest" description="Disordered" evidence="11">
    <location>
        <begin position="179"/>
        <end position="213"/>
    </location>
</feature>
<dbReference type="InterPro" id="IPR036388">
    <property type="entry name" value="WH-like_DNA-bd_sf"/>
</dbReference>
<comment type="subunit">
    <text evidence="7">Homotrimer. Homotrimerization increases the affinity of HSF1 to DNA.</text>
</comment>
<keyword evidence="2" id="KW-0805">Transcription regulation</keyword>
<feature type="compositionally biased region" description="Basic and acidic residues" evidence="11">
    <location>
        <begin position="613"/>
        <end position="622"/>
    </location>
</feature>
<feature type="region of interest" description="Disordered" evidence="11">
    <location>
        <begin position="472"/>
        <end position="587"/>
    </location>
</feature>
<comment type="similarity">
    <text evidence="10">Belongs to the HSF family.</text>
</comment>
<keyword evidence="14" id="KW-1185">Reference proteome</keyword>
<feature type="domain" description="HSF-type DNA-binding" evidence="12">
    <location>
        <begin position="83"/>
        <end position="107"/>
    </location>
</feature>
<name>A0A7H9HK87_9SACH</name>
<feature type="compositionally biased region" description="Low complexity" evidence="11">
    <location>
        <begin position="204"/>
        <end position="213"/>
    </location>
</feature>
<keyword evidence="4" id="KW-0804">Transcription</keyword>
<evidence type="ECO:0000313" key="13">
    <source>
        <dbReference type="EMBL" id="QLQ78244.1"/>
    </source>
</evidence>
<dbReference type="Pfam" id="PF00447">
    <property type="entry name" value="HSF_DNA-bind"/>
    <property type="match status" value="1"/>
</dbReference>
<dbReference type="AlphaFoldDB" id="A0A7H9HK87"/>
<evidence type="ECO:0000313" key="14">
    <source>
        <dbReference type="Proteomes" id="UP000510647"/>
    </source>
</evidence>
<evidence type="ECO:0000256" key="11">
    <source>
        <dbReference type="SAM" id="MobiDB-lite"/>
    </source>
</evidence>
<dbReference type="PANTHER" id="PTHR10015:SF396">
    <property type="entry name" value="FLOCCULATION SUPPRESSION PROTEIN"/>
    <property type="match status" value="1"/>
</dbReference>
<feature type="compositionally biased region" description="Polar residues" evidence="11">
    <location>
        <begin position="631"/>
        <end position="651"/>
    </location>
</feature>
<accession>A0A7H9HK87</accession>
<evidence type="ECO:0000256" key="5">
    <source>
        <dbReference type="ARBA" id="ARBA00023242"/>
    </source>
</evidence>
<evidence type="ECO:0000256" key="7">
    <source>
        <dbReference type="ARBA" id="ARBA00062447"/>
    </source>
</evidence>
<dbReference type="EMBL" id="CP059267">
    <property type="protein sequence ID" value="QLQ78244.1"/>
    <property type="molecule type" value="Genomic_DNA"/>
</dbReference>
<dbReference type="GO" id="GO:0005634">
    <property type="term" value="C:nucleus"/>
    <property type="evidence" value="ECO:0007669"/>
    <property type="project" value="UniProtKB-SubCell"/>
</dbReference>
<evidence type="ECO:0000256" key="9">
    <source>
        <dbReference type="ARBA" id="ARBA00084017"/>
    </source>
</evidence>
<dbReference type="GO" id="GO:0032993">
    <property type="term" value="C:protein-DNA complex"/>
    <property type="evidence" value="ECO:0007669"/>
    <property type="project" value="UniProtKB-ARBA"/>
</dbReference>
<sequence>MAERQHISLQMQCNEENNGNLRKQSILTGNAGGGGVHGPLQNTVFIHKLYNILEDEDLKDLIWWSPSGTSFLIRPTEKFSRALATYFKHTNIASFVRQLNMYGFHKVSNDHSKDVQSGSDVTGESIKIWEFRHSMGIFKRGDIEGLKLIKRRSSRNIATLNGRKNSGCAVSMYSQLEESDAVKQQRHQQQVPPAPPPPPPPPQQQQWQQRQPSQFIVNEEETQQPQVGLTSYPSSESVYNQQFQQQQLETRFAELCQNYSGLRYEYSNLQYRHDGLLEQLRVLNVDMAKLLDFVQSLVSLQGANCDLFNEKDLKGDPARLQQFRQHQHEMTALEQELQNFKSNLMQRFQKNLETLQQQQQHNPSVSQQQPHVLQYSANALHGHTTPSISKDMRPILGSSIPTNSSAAAAFAPHLFSVPSAPTGAIFQQTGPLISQPEHFSSPRIVMMNPFETSGQTSTAKRTMSILMDPLSSAPNVGGVTVSPSRPIPGTLGSQIPRNPSPLVNSSRPPKQEPPSHTNESNQQTQINAHAKRASRISVKDGSFLLKPNKNTTLNTKRSSINSDCSSRSDSTAMLPTGASGLTTSTIDTVGPKDSSAIGLPFRTFYSHGANGDQAKEDQRKNENLPSRLATYPTSHTTSSFAPPRSTQTSPKQFELKKPNLEASDPTEPAQQTILSPMPSRSDIQNRRASSGVYSLLNNEAASPRSSTELDTNPKKKTKL</sequence>
<evidence type="ECO:0000256" key="3">
    <source>
        <dbReference type="ARBA" id="ARBA00023125"/>
    </source>
</evidence>
<feature type="compositionally biased region" description="Polar residues" evidence="11">
    <location>
        <begin position="686"/>
        <end position="710"/>
    </location>
</feature>
<feature type="compositionally biased region" description="Low complexity" evidence="11">
    <location>
        <begin position="557"/>
        <end position="570"/>
    </location>
</feature>